<feature type="transmembrane region" description="Helical" evidence="1">
    <location>
        <begin position="50"/>
        <end position="72"/>
    </location>
</feature>
<name>A0ABW4YFZ8_9BACL</name>
<evidence type="ECO:0000313" key="3">
    <source>
        <dbReference type="Proteomes" id="UP001597362"/>
    </source>
</evidence>
<keyword evidence="3" id="KW-1185">Reference proteome</keyword>
<feature type="transmembrane region" description="Helical" evidence="1">
    <location>
        <begin position="153"/>
        <end position="171"/>
    </location>
</feature>
<feature type="transmembrane region" description="Helical" evidence="1">
    <location>
        <begin position="6"/>
        <end position="29"/>
    </location>
</feature>
<accession>A0ABW4YFZ8</accession>
<evidence type="ECO:0000313" key="2">
    <source>
        <dbReference type="EMBL" id="MFD2114621.1"/>
    </source>
</evidence>
<sequence length="177" mass="19586">MNHPVIILGIYEIGFTLVAILIFSQLILVEVEEGILKWLMALPLNKWTFLLQRWLAAVILLLGLFTSSIAVVHGQLGELSMKQLYFEALAPSFFLGNVAIVSTLIGRSASAGLGIPLFYVAFETLSRGSISKAFFLFNTTISINAVDQVLNRQMIWISSFVILGICGILLMRPGLRR</sequence>
<proteinExistence type="predicted"/>
<keyword evidence="1" id="KW-1133">Transmembrane helix</keyword>
<comment type="caution">
    <text evidence="2">The sequence shown here is derived from an EMBL/GenBank/DDBJ whole genome shotgun (WGS) entry which is preliminary data.</text>
</comment>
<evidence type="ECO:0000256" key="1">
    <source>
        <dbReference type="SAM" id="Phobius"/>
    </source>
</evidence>
<keyword evidence="1" id="KW-0812">Transmembrane</keyword>
<gene>
    <name evidence="2" type="ORF">ACFSJH_02520</name>
</gene>
<keyword evidence="1" id="KW-0472">Membrane</keyword>
<dbReference type="Proteomes" id="UP001597362">
    <property type="component" value="Unassembled WGS sequence"/>
</dbReference>
<reference evidence="3" key="1">
    <citation type="journal article" date="2019" name="Int. J. Syst. Evol. Microbiol.">
        <title>The Global Catalogue of Microorganisms (GCM) 10K type strain sequencing project: providing services to taxonomists for standard genome sequencing and annotation.</title>
        <authorList>
            <consortium name="The Broad Institute Genomics Platform"/>
            <consortium name="The Broad Institute Genome Sequencing Center for Infectious Disease"/>
            <person name="Wu L."/>
            <person name="Ma J."/>
        </authorList>
    </citation>
    <scope>NUCLEOTIDE SEQUENCE [LARGE SCALE GENOMIC DNA]</scope>
    <source>
        <strain evidence="3">GH52</strain>
    </source>
</reference>
<feature type="transmembrane region" description="Helical" evidence="1">
    <location>
        <begin position="84"/>
        <end position="105"/>
    </location>
</feature>
<dbReference type="RefSeq" id="WP_377769635.1">
    <property type="nucleotide sequence ID" value="NZ_JBHUHO010000007.1"/>
</dbReference>
<organism evidence="2 3">
    <name type="scientific">Paenibacillus yanchengensis</name>
    <dbReference type="NCBI Taxonomy" id="2035833"/>
    <lineage>
        <taxon>Bacteria</taxon>
        <taxon>Bacillati</taxon>
        <taxon>Bacillota</taxon>
        <taxon>Bacilli</taxon>
        <taxon>Bacillales</taxon>
        <taxon>Paenibacillaceae</taxon>
        <taxon>Paenibacillus</taxon>
    </lineage>
</organism>
<protein>
    <submittedName>
        <fullName evidence="2">Uncharacterized protein</fullName>
    </submittedName>
</protein>
<dbReference type="EMBL" id="JBHUHO010000007">
    <property type="protein sequence ID" value="MFD2114621.1"/>
    <property type="molecule type" value="Genomic_DNA"/>
</dbReference>